<evidence type="ECO:0000313" key="3">
    <source>
        <dbReference type="Proteomes" id="UP000326936"/>
    </source>
</evidence>
<keyword evidence="1" id="KW-0812">Transmembrane</keyword>
<dbReference type="Proteomes" id="UP000326936">
    <property type="component" value="Chromosome"/>
</dbReference>
<keyword evidence="3" id="KW-1185">Reference proteome</keyword>
<evidence type="ECO:0000313" key="2">
    <source>
        <dbReference type="EMBL" id="QFT24938.1"/>
    </source>
</evidence>
<sequence>MVTQRSFFKVHNKILYLCVLISSITVLVVEYFGRMLSSNENVNVKILAK</sequence>
<feature type="transmembrane region" description="Helical" evidence="1">
    <location>
        <begin position="14"/>
        <end position="33"/>
    </location>
</feature>
<dbReference type="KEGG" id="vaq:FIV01_00510"/>
<dbReference type="EMBL" id="CP045350">
    <property type="protein sequence ID" value="QFT24938.1"/>
    <property type="molecule type" value="Genomic_DNA"/>
</dbReference>
<evidence type="ECO:0000256" key="1">
    <source>
        <dbReference type="SAM" id="Phobius"/>
    </source>
</evidence>
<gene>
    <name evidence="2" type="ORF">FIV01_00510</name>
</gene>
<proteinExistence type="predicted"/>
<organism evidence="2 3">
    <name type="scientific">Vibrio aquimaris</name>
    <dbReference type="NCBI Taxonomy" id="2587862"/>
    <lineage>
        <taxon>Bacteria</taxon>
        <taxon>Pseudomonadati</taxon>
        <taxon>Pseudomonadota</taxon>
        <taxon>Gammaproteobacteria</taxon>
        <taxon>Vibrionales</taxon>
        <taxon>Vibrionaceae</taxon>
        <taxon>Vibrio</taxon>
    </lineage>
</organism>
<accession>A0A5P9CF58</accession>
<keyword evidence="1" id="KW-1133">Transmembrane helix</keyword>
<dbReference type="AlphaFoldDB" id="A0A5P9CF58"/>
<protein>
    <submittedName>
        <fullName evidence="2">Uncharacterized protein</fullName>
    </submittedName>
</protein>
<keyword evidence="1" id="KW-0472">Membrane</keyword>
<name>A0A5P9CF58_9VIBR</name>
<reference evidence="2 3" key="1">
    <citation type="submission" date="2019-10" db="EMBL/GenBank/DDBJ databases">
        <title>Complete genome sequence of Vibrio sp. strain THAF100, isolated from non-filtered water from the water column of tank 6 of a marine aquarium containing stony-coral fragments. Water maintained at 26 degree C.</title>
        <authorList>
            <person name="Ruckert C."/>
            <person name="Franco A."/>
            <person name="Kalinowski J."/>
            <person name="Glaeser S."/>
        </authorList>
    </citation>
    <scope>NUCLEOTIDE SEQUENCE [LARGE SCALE GENOMIC DNA]</scope>
    <source>
        <strain evidence="2 3">THAF100</strain>
    </source>
</reference>